<dbReference type="Proteomes" id="UP000253501">
    <property type="component" value="Unassembled WGS sequence"/>
</dbReference>
<evidence type="ECO:0000256" key="1">
    <source>
        <dbReference type="SAM" id="MobiDB-lite"/>
    </source>
</evidence>
<comment type="caution">
    <text evidence="3">The sequence shown here is derived from an EMBL/GenBank/DDBJ whole genome shotgun (WGS) entry which is preliminary data.</text>
</comment>
<feature type="region of interest" description="Disordered" evidence="1">
    <location>
        <begin position="73"/>
        <end position="97"/>
    </location>
</feature>
<evidence type="ECO:0000256" key="2">
    <source>
        <dbReference type="SAM" id="Phobius"/>
    </source>
</evidence>
<proteinExistence type="predicted"/>
<sequence length="97" mass="10550">MVRVRRLIVRIFMRSLYAPATFLPCFYDPVANLQAETIQGCFVMDGIFLIVLIGFAVLSAALLGLCAVLAPKSPAGSEHGSPHDQMLAKNSASDRRL</sequence>
<protein>
    <submittedName>
        <fullName evidence="3">Uncharacterized protein</fullName>
    </submittedName>
</protein>
<keyword evidence="2" id="KW-0812">Transmembrane</keyword>
<evidence type="ECO:0000313" key="4">
    <source>
        <dbReference type="Proteomes" id="UP000253501"/>
    </source>
</evidence>
<evidence type="ECO:0000313" key="3">
    <source>
        <dbReference type="EMBL" id="RCJ05595.1"/>
    </source>
</evidence>
<keyword evidence="2" id="KW-1133">Transmembrane helix</keyword>
<dbReference type="AlphaFoldDB" id="A0A367PES7"/>
<name>A0A367PES7_CUPNE</name>
<feature type="transmembrane region" description="Helical" evidence="2">
    <location>
        <begin position="47"/>
        <end position="70"/>
    </location>
</feature>
<dbReference type="EMBL" id="QDHA01000069">
    <property type="protein sequence ID" value="RCJ05595.1"/>
    <property type="molecule type" value="Genomic_DNA"/>
</dbReference>
<organism evidence="3 4">
    <name type="scientific">Cupriavidus necator</name>
    <name type="common">Alcaligenes eutrophus</name>
    <name type="synonym">Ralstonia eutropha</name>
    <dbReference type="NCBI Taxonomy" id="106590"/>
    <lineage>
        <taxon>Bacteria</taxon>
        <taxon>Pseudomonadati</taxon>
        <taxon>Pseudomonadota</taxon>
        <taxon>Betaproteobacteria</taxon>
        <taxon>Burkholderiales</taxon>
        <taxon>Burkholderiaceae</taxon>
        <taxon>Cupriavidus</taxon>
    </lineage>
</organism>
<keyword evidence="2" id="KW-0472">Membrane</keyword>
<accession>A0A367PES7</accession>
<gene>
    <name evidence="3" type="ORF">DDK22_25885</name>
</gene>
<reference evidence="3 4" key="1">
    <citation type="submission" date="2018-04" db="EMBL/GenBank/DDBJ databases">
        <title>Cupriavidus necator CR12 genome sequencing and assembly.</title>
        <authorList>
            <person name="Ben Fekih I."/>
            <person name="Mazhar H.S."/>
            <person name="Bello S.K."/>
            <person name="Rensing C."/>
        </authorList>
    </citation>
    <scope>NUCLEOTIDE SEQUENCE [LARGE SCALE GENOMIC DNA]</scope>
    <source>
        <strain evidence="3 4">CR12</strain>
    </source>
</reference>